<dbReference type="EMBL" id="BK029940">
    <property type="protein sequence ID" value="DAD55689.1"/>
    <property type="molecule type" value="Genomic_DNA"/>
</dbReference>
<name>A0A8D9PEF6_9VIRU</name>
<protein>
    <submittedName>
        <fullName evidence="1">Uncharacterized protein</fullName>
    </submittedName>
</protein>
<sequence>MQSSPRVNEITPLFIFNKILLLLSSYINH</sequence>
<accession>A0A8D9PEF6</accession>
<proteinExistence type="predicted"/>
<evidence type="ECO:0000313" key="1">
    <source>
        <dbReference type="EMBL" id="DAD55689.1"/>
    </source>
</evidence>
<organism evidence="1">
    <name type="scientific">Bacteriophage sp</name>
    <dbReference type="NCBI Taxonomy" id="38018"/>
    <lineage>
        <taxon>Viruses</taxon>
    </lineage>
</organism>
<reference evidence="1" key="1">
    <citation type="journal article" date="2021" name="Proc. Natl. Acad. Sci. U.S.A.">
        <title>A Catalog of Tens of Thousands of Viruses from Human Metagenomes Reveals Hidden Associations with Chronic Diseases.</title>
        <authorList>
            <person name="Tisza M.J."/>
            <person name="Buck C.B."/>
        </authorList>
    </citation>
    <scope>NUCLEOTIDE SEQUENCE</scope>
    <source>
        <strain evidence="1">CtOZu12</strain>
    </source>
</reference>